<keyword evidence="9" id="KW-1185">Reference proteome</keyword>
<dbReference type="STRING" id="118967.SAMN02745191_2029"/>
<proteinExistence type="predicted"/>
<dbReference type="PANTHER" id="PTHR33545">
    <property type="entry name" value="UPF0750 MEMBRANE PROTEIN YITT-RELATED"/>
    <property type="match status" value="1"/>
</dbReference>
<evidence type="ECO:0000313" key="8">
    <source>
        <dbReference type="EMBL" id="SJZ90885.1"/>
    </source>
</evidence>
<protein>
    <submittedName>
        <fullName evidence="8">Uncharacterized membrane-anchored protein YitT, contains DUF161 and DUF2179 domains</fullName>
    </submittedName>
</protein>
<dbReference type="PIRSF" id="PIRSF006483">
    <property type="entry name" value="Membrane_protein_YitT"/>
    <property type="match status" value="1"/>
</dbReference>
<evidence type="ECO:0000256" key="4">
    <source>
        <dbReference type="ARBA" id="ARBA00022989"/>
    </source>
</evidence>
<feature type="transmembrane region" description="Helical" evidence="6">
    <location>
        <begin position="85"/>
        <end position="106"/>
    </location>
</feature>
<dbReference type="PANTHER" id="PTHR33545:SF5">
    <property type="entry name" value="UPF0750 MEMBRANE PROTEIN YITT"/>
    <property type="match status" value="1"/>
</dbReference>
<dbReference type="InterPro" id="IPR003740">
    <property type="entry name" value="YitT"/>
</dbReference>
<dbReference type="Pfam" id="PF02588">
    <property type="entry name" value="YitT_membrane"/>
    <property type="match status" value="1"/>
</dbReference>
<keyword evidence="5 6" id="KW-0472">Membrane</keyword>
<dbReference type="InterPro" id="IPR051461">
    <property type="entry name" value="UPF0750_membrane"/>
</dbReference>
<gene>
    <name evidence="8" type="ORF">SAMN02745191_2029</name>
</gene>
<dbReference type="RefSeq" id="WP_078712427.1">
    <property type="nucleotide sequence ID" value="NZ_FUWY01000006.1"/>
</dbReference>
<dbReference type="Pfam" id="PF10035">
    <property type="entry name" value="DUF2179"/>
    <property type="match status" value="1"/>
</dbReference>
<dbReference type="Proteomes" id="UP000243297">
    <property type="component" value="Unassembled WGS sequence"/>
</dbReference>
<evidence type="ECO:0000256" key="5">
    <source>
        <dbReference type="ARBA" id="ARBA00023136"/>
    </source>
</evidence>
<feature type="transmembrane region" description="Helical" evidence="6">
    <location>
        <begin position="112"/>
        <end position="131"/>
    </location>
</feature>
<keyword evidence="2" id="KW-1003">Cell membrane</keyword>
<dbReference type="Gene3D" id="3.30.70.120">
    <property type="match status" value="1"/>
</dbReference>
<name>A0A1T4PH92_9FIRM</name>
<keyword evidence="4 6" id="KW-1133">Transmembrane helix</keyword>
<evidence type="ECO:0000313" key="9">
    <source>
        <dbReference type="Proteomes" id="UP000243297"/>
    </source>
</evidence>
<dbReference type="InterPro" id="IPR015867">
    <property type="entry name" value="N-reg_PII/ATP_PRibTrfase_C"/>
</dbReference>
<evidence type="ECO:0000256" key="2">
    <source>
        <dbReference type="ARBA" id="ARBA00022475"/>
    </source>
</evidence>
<evidence type="ECO:0000256" key="6">
    <source>
        <dbReference type="SAM" id="Phobius"/>
    </source>
</evidence>
<feature type="transmembrane region" description="Helical" evidence="6">
    <location>
        <begin position="158"/>
        <end position="176"/>
    </location>
</feature>
<organism evidence="8 9">
    <name type="scientific">Anaerorhabdus furcosa</name>
    <dbReference type="NCBI Taxonomy" id="118967"/>
    <lineage>
        <taxon>Bacteria</taxon>
        <taxon>Bacillati</taxon>
        <taxon>Bacillota</taxon>
        <taxon>Erysipelotrichia</taxon>
        <taxon>Erysipelotrichales</taxon>
        <taxon>Erysipelotrichaceae</taxon>
        <taxon>Anaerorhabdus</taxon>
    </lineage>
</organism>
<dbReference type="EMBL" id="FUWY01000006">
    <property type="protein sequence ID" value="SJZ90885.1"/>
    <property type="molecule type" value="Genomic_DNA"/>
</dbReference>
<dbReference type="AlphaFoldDB" id="A0A1T4PH92"/>
<comment type="subcellular location">
    <subcellularLocation>
        <location evidence="1">Cell membrane</location>
        <topology evidence="1">Multi-pass membrane protein</topology>
    </subcellularLocation>
</comment>
<reference evidence="9" key="1">
    <citation type="submission" date="2017-02" db="EMBL/GenBank/DDBJ databases">
        <authorList>
            <person name="Varghese N."/>
            <person name="Submissions S."/>
        </authorList>
    </citation>
    <scope>NUCLEOTIDE SEQUENCE [LARGE SCALE GENOMIC DNA]</scope>
    <source>
        <strain evidence="9">ATCC 25662</strain>
    </source>
</reference>
<dbReference type="GO" id="GO:0005886">
    <property type="term" value="C:plasma membrane"/>
    <property type="evidence" value="ECO:0007669"/>
    <property type="project" value="UniProtKB-SubCell"/>
</dbReference>
<evidence type="ECO:0000259" key="7">
    <source>
        <dbReference type="Pfam" id="PF10035"/>
    </source>
</evidence>
<feature type="domain" description="DUF2179" evidence="7">
    <location>
        <begin position="225"/>
        <end position="279"/>
    </location>
</feature>
<dbReference type="InterPro" id="IPR019264">
    <property type="entry name" value="DUF2179"/>
</dbReference>
<feature type="transmembrane region" description="Helical" evidence="6">
    <location>
        <begin position="54"/>
        <end position="78"/>
    </location>
</feature>
<accession>A0A1T4PH92</accession>
<keyword evidence="3 6" id="KW-0812">Transmembrane</keyword>
<feature type="transmembrane region" description="Helical" evidence="6">
    <location>
        <begin position="12"/>
        <end position="34"/>
    </location>
</feature>
<evidence type="ECO:0000256" key="1">
    <source>
        <dbReference type="ARBA" id="ARBA00004651"/>
    </source>
</evidence>
<sequence length="287" mass="32429">MDQKKIRNFIRTITIVIFSSLIYSISMNAFVEAGNLFPGGFSGISLLISRSAKAFFNVNISFSVLYFSLNILVTILVYKYVGKMFITYSILWFTCTSIFTSILPEFPLTQDLLLITIFGGILSGLGMSIALRNNASSGGLDFIAIYASSRFNVSTWNYVFMFNSGILVIAGLLFGWNQALYSIIFQFCSTQIINELHTRYKLKNLYIITTTPDEVCEAIFRNTRHGITKLWGEGAYSHQPRCFMFMTINAYQVNEVVESILLADPKAFINVANSDRIVGNYYQKPLE</sequence>
<dbReference type="OrthoDB" id="1114876at2"/>
<evidence type="ECO:0000256" key="3">
    <source>
        <dbReference type="ARBA" id="ARBA00022692"/>
    </source>
</evidence>